<dbReference type="InterPro" id="IPR012858">
    <property type="entry name" value="DC_STAMP-like"/>
</dbReference>
<dbReference type="Pfam" id="PF07782">
    <property type="entry name" value="DC_STAMP"/>
    <property type="match status" value="1"/>
</dbReference>
<dbReference type="AlphaFoldDB" id="A0A8C8RWH7"/>
<dbReference type="InterPro" id="IPR051856">
    <property type="entry name" value="CSR-E3_Ligase_Protein"/>
</dbReference>
<proteinExistence type="predicted"/>
<evidence type="ECO:0000256" key="1">
    <source>
        <dbReference type="ARBA" id="ARBA00004141"/>
    </source>
</evidence>
<dbReference type="Ensembl" id="ENSPCET00000011009.1">
    <property type="protein sequence ID" value="ENSPCEP00000010656.1"/>
    <property type="gene ID" value="ENSPCEG00000008454.1"/>
</dbReference>
<evidence type="ECO:0000256" key="4">
    <source>
        <dbReference type="ARBA" id="ARBA00023136"/>
    </source>
</evidence>
<protein>
    <submittedName>
        <fullName evidence="7">Dendrocyte expressed seven transmembrane protein</fullName>
    </submittedName>
</protein>
<keyword evidence="8" id="KW-1185">Reference proteome</keyword>
<reference evidence="7" key="2">
    <citation type="submission" date="2025-09" db="UniProtKB">
        <authorList>
            <consortium name="Ensembl"/>
        </authorList>
    </citation>
    <scope>IDENTIFICATION</scope>
</reference>
<keyword evidence="3 5" id="KW-1133">Transmembrane helix</keyword>
<evidence type="ECO:0000313" key="8">
    <source>
        <dbReference type="Proteomes" id="UP000694393"/>
    </source>
</evidence>
<feature type="transmembrane region" description="Helical" evidence="5">
    <location>
        <begin position="396"/>
        <end position="416"/>
    </location>
</feature>
<keyword evidence="2 5" id="KW-0812">Transmembrane</keyword>
<comment type="subcellular location">
    <subcellularLocation>
        <location evidence="1">Membrane</location>
        <topology evidence="1">Multi-pass membrane protein</topology>
    </subcellularLocation>
</comment>
<reference evidence="7" key="1">
    <citation type="submission" date="2025-08" db="UniProtKB">
        <authorList>
            <consortium name="Ensembl"/>
        </authorList>
    </citation>
    <scope>IDENTIFICATION</scope>
</reference>
<name>A0A8C8RWH7_9SAUR</name>
<evidence type="ECO:0000256" key="2">
    <source>
        <dbReference type="ARBA" id="ARBA00022692"/>
    </source>
</evidence>
<evidence type="ECO:0000256" key="5">
    <source>
        <dbReference type="SAM" id="Phobius"/>
    </source>
</evidence>
<feature type="transmembrane region" description="Helical" evidence="5">
    <location>
        <begin position="68"/>
        <end position="88"/>
    </location>
</feature>
<keyword evidence="4 5" id="KW-0472">Membrane</keyword>
<dbReference type="Proteomes" id="UP000694393">
    <property type="component" value="Unplaced"/>
</dbReference>
<evidence type="ECO:0000259" key="6">
    <source>
        <dbReference type="Pfam" id="PF07782"/>
    </source>
</evidence>
<evidence type="ECO:0000313" key="7">
    <source>
        <dbReference type="Ensembl" id="ENSPCEP00000010656.1"/>
    </source>
</evidence>
<feature type="domain" description="Dendritic cell-specific transmembrane protein-like" evidence="6">
    <location>
        <begin position="254"/>
        <end position="440"/>
    </location>
</feature>
<dbReference type="PANTHER" id="PTHR21041:SF2">
    <property type="entry name" value="DENDRITIC CELL-SPECIFIC TRANSMEMBRANE PROTEIN"/>
    <property type="match status" value="1"/>
</dbReference>
<feature type="transmembrane region" description="Helical" evidence="5">
    <location>
        <begin position="39"/>
        <end position="62"/>
    </location>
</feature>
<dbReference type="PANTHER" id="PTHR21041">
    <property type="entry name" value="DENDRITIC CELL-SPECIFIC TRANSMEMBRANE PROTEIN"/>
    <property type="match status" value="1"/>
</dbReference>
<feature type="transmembrane region" description="Helical" evidence="5">
    <location>
        <begin position="308"/>
        <end position="331"/>
    </location>
</feature>
<accession>A0A8C8RWH7</accession>
<evidence type="ECO:0000256" key="3">
    <source>
        <dbReference type="ARBA" id="ARBA00022989"/>
    </source>
</evidence>
<dbReference type="GO" id="GO:0009986">
    <property type="term" value="C:cell surface"/>
    <property type="evidence" value="ECO:0007669"/>
    <property type="project" value="TreeGrafter"/>
</dbReference>
<sequence>MSQQWITSLRKKMRNFDSVIQHIWGLFISSERKPGWKNLLQIFAICCTVGFIISSFLFLALYSSLPNYPLISLAISASIWIGFSILLWSSTHVRCFGSLFVLSCGLREVRNAFIAAGTGVMVSGNIQSIFRHLKMLADCITCNIEAEQFAFIKHYFEILKWIYNQAKLPGISLQEVVPLTDKFDFSYLISDEKLKMKLNTTKQQIQSVANHISSILAIQFPISQQQLPILGILLVLFGTCHFLRKFLGTQSVKFKNIYITKQFIEFDEHQRQQQKPCVLPFSKKEKKVYVRSPSLWRWTHKERKRIKYFLIPVFTNLCIWVLFAAVDYLFYKLTFSVSKHLQAVPELQVNLTVSYQNNEKRFVINNGELKTANVPFNISLFKHDCLPKPEFSLSSIWIQLGCIIFYLIFALLSATLTQLRVLVSTSFYPDIEMKRIHYLHAKLLRKRSVFPQKNVKRKLNSFAAKFHFWFPVFKAIKMVRKKEKDMINMNNI</sequence>
<dbReference type="GO" id="GO:0005789">
    <property type="term" value="C:endoplasmic reticulum membrane"/>
    <property type="evidence" value="ECO:0007669"/>
    <property type="project" value="TreeGrafter"/>
</dbReference>
<organism evidence="7 8">
    <name type="scientific">Pelusios castaneus</name>
    <name type="common">West African mud turtle</name>
    <dbReference type="NCBI Taxonomy" id="367368"/>
    <lineage>
        <taxon>Eukaryota</taxon>
        <taxon>Metazoa</taxon>
        <taxon>Chordata</taxon>
        <taxon>Craniata</taxon>
        <taxon>Vertebrata</taxon>
        <taxon>Euteleostomi</taxon>
        <taxon>Archelosauria</taxon>
        <taxon>Testudinata</taxon>
        <taxon>Testudines</taxon>
        <taxon>Pleurodira</taxon>
        <taxon>Pelomedusidae</taxon>
        <taxon>Pelusios</taxon>
    </lineage>
</organism>